<comment type="caution">
    <text evidence="1">The sequence shown here is derived from an EMBL/GenBank/DDBJ whole genome shotgun (WGS) entry which is preliminary data.</text>
</comment>
<dbReference type="Proteomes" id="UP000831701">
    <property type="component" value="Chromosome 5"/>
</dbReference>
<dbReference type="EMBL" id="CM041535">
    <property type="protein sequence ID" value="KAI3372675.1"/>
    <property type="molecule type" value="Genomic_DNA"/>
</dbReference>
<proteinExistence type="predicted"/>
<keyword evidence="2" id="KW-1185">Reference proteome</keyword>
<evidence type="ECO:0000313" key="2">
    <source>
        <dbReference type="Proteomes" id="UP000831701"/>
    </source>
</evidence>
<evidence type="ECO:0000313" key="1">
    <source>
        <dbReference type="EMBL" id="KAI3372675.1"/>
    </source>
</evidence>
<protein>
    <submittedName>
        <fullName evidence="1">Uncharacterized protein</fullName>
    </submittedName>
</protein>
<organism evidence="1 2">
    <name type="scientific">Scortum barcoo</name>
    <name type="common">barcoo grunter</name>
    <dbReference type="NCBI Taxonomy" id="214431"/>
    <lineage>
        <taxon>Eukaryota</taxon>
        <taxon>Metazoa</taxon>
        <taxon>Chordata</taxon>
        <taxon>Craniata</taxon>
        <taxon>Vertebrata</taxon>
        <taxon>Euteleostomi</taxon>
        <taxon>Actinopterygii</taxon>
        <taxon>Neopterygii</taxon>
        <taxon>Teleostei</taxon>
        <taxon>Neoteleostei</taxon>
        <taxon>Acanthomorphata</taxon>
        <taxon>Eupercaria</taxon>
        <taxon>Centrarchiformes</taxon>
        <taxon>Terapontoidei</taxon>
        <taxon>Terapontidae</taxon>
        <taxon>Scortum</taxon>
    </lineage>
</organism>
<name>A0ACB8WY11_9TELE</name>
<sequence length="1673" mass="183669">MNENFDRAPGAGRARNLPADPGLAASTAAGEGDVKAAMFNQREPLRQPRTSPPFSESSTDTGGGEFKRQSKPQESANANSTPASRKSNDVDSLVKSSKLSATAPVFVPSASSLYEDPTFYDDSESYYGEPTLADMVTDFLGHLSSSPGSFETDVEHITVMLNSCVTTEELLNELVELIFTQSTAIPNFSYTGARLCNYLSHHLTLTPSSGNFRRLLLKRCQTEFDQRDVAVRGDTETQKKFHSFVLFLGELYLNLEVKSGKGPPNRADILLSALNELMISLFNHPVDANLICAVKLLKLTGSVLDDAWKEAGKPHMEEVIRRIETVLLDATCSRDVRQMLLKLVELRSSDWGRVRAAAAASNATPDNDPNYFMFVMDLFVSSQNEPTFYTEDGTPFTAADPEYAEKYQEILDRQDYFHDIYGENGNEISIPLSPPPADRIWLSQSFNVGTAGAKIFSGPATEEFGYTIQQATNHEGKWYGLMISYGYGLLVSAPWSGFSRNRKGDIYKCPVSGSRNSCDKLNLQDSVSIPDVKNVNNNMSLGLTLTRMSAVDGLLMCGPLWGQQCGNQDFYPGICAKMSPLFQPQPAFSPAVQRTILLMGNCNIIDFRVGLKNAFFCMQDSIHHYMSPLMTFLACGGPMDIVIVLDGSNSIYPWEPMTQFLQKLIPGLDIGPKNTQVSVIQYAVYPKVEFRLNEYKTKDELIAAASRITQMSGLETHTFEAIEYASQRGFDERNGARPGAAKVMVVVTDGESHDGAISDRVIAACEKQGITRFGIAVLGYYIRNSIDTKNLIKEIKSIASLPTEKYFFNVSEEAALSTIAGTLGNRIFNIEGTGKGADNFKMEMSQVGFSAHYSSQQDVMVLGAVGAYAWSGTVVHQKGAKADILPLSAFEDTLQDRNHSSLLGYSVTTLSDVSTEYFVAGAPRSNHSGQVIVYTVNAQKQSAIIDSERGKQIGSYFGSILCPLDVNRDGVTDLLLVGAPMFMSEQKKEEGRVYVFSVTKGILNEQGFLSGPSPTENARFGMAISAIPDLDLDGYNDVVVGAPLEDKGKGVIYIYNGEKKTLNQQFSQRILGSKLDPQLQYFGRSLDSYKDLNDDTLPDISIGAYGKVVQLWSREVASVTAKASFNPDKINIFNKPCDINGRKLSCFNTNLCFSAVFRPKNLVGPIDISYTLTLDADLQASRVTSRGLFTKNNERFLTEKAKISFTPLCQDFQVYVQEAPDFVNSLSLKVEIKQQNEDVNPVLDMSAPSAWEFFVPFTKDCGSDDVCVSDLVLSVKTDTKESSSPHVLVGANNRELSFEVVVRNKKEYAYNTQVLATYSSNLYYSSVFPPVSEKLFILTTDGVKCTLTQTQTVACQVGYPVLKKDEEVIWISYKTEPMVKFEAKSDSKEDRPADNKVDISIPVRYDAGIVLSRQSNINFYVADSTIPVVTTVKTLDNIGPEFNFTVKVSTGNFPVNLLYLTIALPVSTKGGNRLLYVTSVDTQASGGSFICDSSGLVDPLKIGDKSHKVSFSEESLRGIKKLDCQSAKCENIKCVLKDIEAKSVYFVKVKTRIWSGTFITATYQTLELTSSVDVETSNPDLLTIGLKQLPVVLTISKPGEKGDVPVGVIAGSVIAGLLLLALAVGLLWKVSVCVRFADNPLKIKRDNSAKIFSGPAEEEFGYAIQQATNHEGK</sequence>
<reference evidence="1" key="1">
    <citation type="submission" date="2022-04" db="EMBL/GenBank/DDBJ databases">
        <title>Jade perch genome.</title>
        <authorList>
            <person name="Chao B."/>
        </authorList>
    </citation>
    <scope>NUCLEOTIDE SEQUENCE</scope>
    <source>
        <strain evidence="1">CB-2022</strain>
    </source>
</reference>
<gene>
    <name evidence="1" type="ORF">L3Q82_023137</name>
</gene>
<accession>A0ACB8WY11</accession>